<feature type="domain" description="F-box" evidence="2">
    <location>
        <begin position="53"/>
        <end position="110"/>
    </location>
</feature>
<dbReference type="InterPro" id="IPR036047">
    <property type="entry name" value="F-box-like_dom_sf"/>
</dbReference>
<evidence type="ECO:0000313" key="3">
    <source>
        <dbReference type="EMBL" id="RXW13502.1"/>
    </source>
</evidence>
<sequence length="637" mass="71708">MASLISGKNERLFVEEISGCSRSSVEYSESPERTCDESSGQAAVDTAENHDILSHIPDELLTLIFLFSLPDGGRPPAMVSSDSPISLTHVCKRWRSLAHSIPELWTSVHLLLAYFRPGAFDEFSESEFEDENERISAEERIQAEEDNARLPFIRSWFSHTRPADSLQLSVSDELIFSNFSSPITDFILTLLDRVESLDLMLCRRTLPRFTEFRPRAYERLRKLRLAGDGFDPDDWCFLLYDAPDLAEFDIRALRAPVTSLPLNWSRLTRLAVSYFNDLQDVPSIGMLKAVLKDTPGLRSLRMVVRGDVVEGGGVRPLQEEDEEEQERIILPDLLTLELEFSYCINTLFDTLSLPSLTHVQLVEDRSQRYPPVPPTPSKVLLHLLSSHREPGLPLQKIRKIEIEAVYYQPSTLIECLEMVPGLRHLSLLAPLSNCDRRVFDFSYNHQNDGKDRHHGTFGFGDEVLEALTTSVAGGEDIATPVGILCPDLEYLEVLDSRCDWLFHRNRSPEAMVRFLRSRVSSPGGLSKLKRIVLPKAWAPSKEEAGFAEFCSLRESLDIRMVGSPGDEDNDEGRRGGSERMVEGGIVVRRMVPGLITQAARLSRGAALVVTSHRQQSTVRETVGPSSSVKPPDIYKMK</sequence>
<feature type="compositionally biased region" description="Polar residues" evidence="1">
    <location>
        <begin position="612"/>
        <end position="628"/>
    </location>
</feature>
<dbReference type="AlphaFoldDB" id="A0A4Q2D437"/>
<evidence type="ECO:0000313" key="4">
    <source>
        <dbReference type="Proteomes" id="UP000290288"/>
    </source>
</evidence>
<dbReference type="Gene3D" id="1.20.1280.50">
    <property type="match status" value="1"/>
</dbReference>
<gene>
    <name evidence="3" type="ORF">EST38_g12350</name>
</gene>
<protein>
    <recommendedName>
        <fullName evidence="2">F-box domain-containing protein</fullName>
    </recommendedName>
</protein>
<proteinExistence type="predicted"/>
<name>A0A4Q2D437_9AGAR</name>
<feature type="region of interest" description="Disordered" evidence="1">
    <location>
        <begin position="560"/>
        <end position="579"/>
    </location>
</feature>
<dbReference type="SUPFAM" id="SSF81383">
    <property type="entry name" value="F-box domain"/>
    <property type="match status" value="1"/>
</dbReference>
<comment type="caution">
    <text evidence="3">The sequence shown here is derived from an EMBL/GenBank/DDBJ whole genome shotgun (WGS) entry which is preliminary data.</text>
</comment>
<dbReference type="Proteomes" id="UP000290288">
    <property type="component" value="Unassembled WGS sequence"/>
</dbReference>
<dbReference type="Pfam" id="PF12937">
    <property type="entry name" value="F-box-like"/>
    <property type="match status" value="1"/>
</dbReference>
<dbReference type="EMBL" id="SDEE01000896">
    <property type="protein sequence ID" value="RXW13502.1"/>
    <property type="molecule type" value="Genomic_DNA"/>
</dbReference>
<evidence type="ECO:0000256" key="1">
    <source>
        <dbReference type="SAM" id="MobiDB-lite"/>
    </source>
</evidence>
<dbReference type="OrthoDB" id="2978806at2759"/>
<dbReference type="InterPro" id="IPR001810">
    <property type="entry name" value="F-box_dom"/>
</dbReference>
<accession>A0A4Q2D437</accession>
<feature type="region of interest" description="Disordered" evidence="1">
    <location>
        <begin position="612"/>
        <end position="637"/>
    </location>
</feature>
<keyword evidence="4" id="KW-1185">Reference proteome</keyword>
<organism evidence="3 4">
    <name type="scientific">Candolleomyces aberdarensis</name>
    <dbReference type="NCBI Taxonomy" id="2316362"/>
    <lineage>
        <taxon>Eukaryota</taxon>
        <taxon>Fungi</taxon>
        <taxon>Dikarya</taxon>
        <taxon>Basidiomycota</taxon>
        <taxon>Agaricomycotina</taxon>
        <taxon>Agaricomycetes</taxon>
        <taxon>Agaricomycetidae</taxon>
        <taxon>Agaricales</taxon>
        <taxon>Agaricineae</taxon>
        <taxon>Psathyrellaceae</taxon>
        <taxon>Candolleomyces</taxon>
    </lineage>
</organism>
<evidence type="ECO:0000259" key="2">
    <source>
        <dbReference type="Pfam" id="PF12937"/>
    </source>
</evidence>
<reference evidence="3 4" key="1">
    <citation type="submission" date="2019-01" db="EMBL/GenBank/DDBJ databases">
        <title>Draft genome sequence of Psathyrella aberdarensis IHI B618.</title>
        <authorList>
            <person name="Buettner E."/>
            <person name="Kellner H."/>
        </authorList>
    </citation>
    <scope>NUCLEOTIDE SEQUENCE [LARGE SCALE GENOMIC DNA]</scope>
    <source>
        <strain evidence="3 4">IHI B618</strain>
    </source>
</reference>